<dbReference type="InterPro" id="IPR003675">
    <property type="entry name" value="Rce1/LyrA-like_dom"/>
</dbReference>
<feature type="transmembrane region" description="Helical" evidence="1">
    <location>
        <begin position="232"/>
        <end position="252"/>
    </location>
</feature>
<protein>
    <recommendedName>
        <fullName evidence="2">CAAX prenyl protease 2/Lysostaphin resistance protein A-like domain-containing protein</fullName>
    </recommendedName>
</protein>
<evidence type="ECO:0000259" key="2">
    <source>
        <dbReference type="Pfam" id="PF02517"/>
    </source>
</evidence>
<dbReference type="Proteomes" id="UP000229681">
    <property type="component" value="Unassembled WGS sequence"/>
</dbReference>
<keyword evidence="1" id="KW-0812">Transmembrane</keyword>
<proteinExistence type="predicted"/>
<dbReference type="EMBL" id="PGTM01000013">
    <property type="protein sequence ID" value="PJF37143.1"/>
    <property type="molecule type" value="Genomic_DNA"/>
</dbReference>
<feature type="transmembrane region" description="Helical" evidence="1">
    <location>
        <begin position="143"/>
        <end position="164"/>
    </location>
</feature>
<keyword evidence="1" id="KW-0472">Membrane</keyword>
<feature type="transmembrane region" description="Helical" evidence="1">
    <location>
        <begin position="206"/>
        <end position="226"/>
    </location>
</feature>
<gene>
    <name evidence="3" type="ORF">CUN49_01825</name>
</gene>
<feature type="transmembrane region" description="Helical" evidence="1">
    <location>
        <begin position="113"/>
        <end position="131"/>
    </location>
</feature>
<evidence type="ECO:0000313" key="3">
    <source>
        <dbReference type="EMBL" id="PJF37143.1"/>
    </source>
</evidence>
<sequence length="278" mass="29657">MLGVWLGALVYLALTGYPIFGLLLLAGIAVIGILVTLLLTEAPPRVGLVVIGAPYNRILSQIAVLMGVIVLTGLSSKAYVPLWSEALDVFRGMGRAYLSRLLASEAAESLSDFGALFVIPAVLLLLLGARWREFGLSSIGHRPLRVALLWCALPIAFILLALWARAVTLTAVWHSLLMQAFGAFGAEFLFRGALQSRLLRLTSLRWALLLQALSFALWHVPTLTVALSGNALAGAAYALAHYGTIGMALGVIAARTRSLWPGVALSVVLSALGLMHRP</sequence>
<feature type="transmembrane region" description="Helical" evidence="1">
    <location>
        <begin position="59"/>
        <end position="80"/>
    </location>
</feature>
<name>A0A2M8PHW4_9CHLR</name>
<keyword evidence="1" id="KW-1133">Transmembrane helix</keyword>
<dbReference type="Pfam" id="PF02517">
    <property type="entry name" value="Rce1-like"/>
    <property type="match status" value="1"/>
</dbReference>
<comment type="caution">
    <text evidence="3">The sequence shown here is derived from an EMBL/GenBank/DDBJ whole genome shotgun (WGS) entry which is preliminary data.</text>
</comment>
<feature type="domain" description="CAAX prenyl protease 2/Lysostaphin resistance protein A-like" evidence="2">
    <location>
        <begin position="170"/>
        <end position="265"/>
    </location>
</feature>
<dbReference type="GO" id="GO:0004175">
    <property type="term" value="F:endopeptidase activity"/>
    <property type="evidence" value="ECO:0007669"/>
    <property type="project" value="UniProtKB-ARBA"/>
</dbReference>
<organism evidence="3 4">
    <name type="scientific">Candidatus Thermofonsia Clade 1 bacterium</name>
    <dbReference type="NCBI Taxonomy" id="2364210"/>
    <lineage>
        <taxon>Bacteria</taxon>
        <taxon>Bacillati</taxon>
        <taxon>Chloroflexota</taxon>
        <taxon>Candidatus Thermofontia</taxon>
        <taxon>Candidatus Thermofonsia Clade 1</taxon>
    </lineage>
</organism>
<dbReference type="GO" id="GO:0080120">
    <property type="term" value="P:CAAX-box protein maturation"/>
    <property type="evidence" value="ECO:0007669"/>
    <property type="project" value="UniProtKB-ARBA"/>
</dbReference>
<evidence type="ECO:0000313" key="4">
    <source>
        <dbReference type="Proteomes" id="UP000229681"/>
    </source>
</evidence>
<evidence type="ECO:0000256" key="1">
    <source>
        <dbReference type="SAM" id="Phobius"/>
    </source>
</evidence>
<reference evidence="3 4" key="1">
    <citation type="submission" date="2017-11" db="EMBL/GenBank/DDBJ databases">
        <title>Evolution of Phototrophy in the Chloroflexi Phylum Driven by Horizontal Gene Transfer.</title>
        <authorList>
            <person name="Ward L.M."/>
            <person name="Hemp J."/>
            <person name="Shih P.M."/>
            <person name="Mcglynn S.E."/>
            <person name="Fischer W."/>
        </authorList>
    </citation>
    <scope>NUCLEOTIDE SEQUENCE [LARGE SCALE GENOMIC DNA]</scope>
    <source>
        <strain evidence="3">JP3_13</strain>
    </source>
</reference>
<feature type="transmembrane region" description="Helical" evidence="1">
    <location>
        <begin position="20"/>
        <end position="39"/>
    </location>
</feature>
<accession>A0A2M8PHW4</accession>
<feature type="transmembrane region" description="Helical" evidence="1">
    <location>
        <begin position="176"/>
        <end position="194"/>
    </location>
</feature>
<feature type="transmembrane region" description="Helical" evidence="1">
    <location>
        <begin position="259"/>
        <end position="276"/>
    </location>
</feature>
<dbReference type="AlphaFoldDB" id="A0A2M8PHW4"/>